<dbReference type="EMBL" id="BKCN01000004">
    <property type="protein sequence ID" value="GER03554.1"/>
    <property type="molecule type" value="Genomic_DNA"/>
</dbReference>
<protein>
    <recommendedName>
        <fullName evidence="3">Flagellar basal body rod protein N-terminal domain-containing protein</fullName>
    </recommendedName>
</protein>
<name>A0A5A7N728_9PROT</name>
<accession>A0A5A7N728</accession>
<evidence type="ECO:0000313" key="2">
    <source>
        <dbReference type="Proteomes" id="UP000324996"/>
    </source>
</evidence>
<evidence type="ECO:0000313" key="1">
    <source>
        <dbReference type="EMBL" id="GER03554.1"/>
    </source>
</evidence>
<comment type="caution">
    <text evidence="1">The sequence shown here is derived from an EMBL/GenBank/DDBJ whole genome shotgun (WGS) entry which is preliminary data.</text>
</comment>
<reference evidence="1 2" key="1">
    <citation type="submission" date="2019-09" db="EMBL/GenBank/DDBJ databases">
        <title>NBRP : Genome information of microbial organism related human and environment.</title>
        <authorList>
            <person name="Hattori M."/>
            <person name="Oshima K."/>
            <person name="Inaba H."/>
            <person name="Suda W."/>
            <person name="Sakamoto M."/>
            <person name="Iino T."/>
            <person name="Kitahara M."/>
            <person name="Oshida Y."/>
            <person name="Iida T."/>
            <person name="Kudo T."/>
            <person name="Itoh T."/>
            <person name="Ohkuma M."/>
        </authorList>
    </citation>
    <scope>NUCLEOTIDE SEQUENCE [LARGE SCALE GENOMIC DNA]</scope>
    <source>
        <strain evidence="1 2">Q-1</strain>
    </source>
</reference>
<gene>
    <name evidence="1" type="ORF">JCM17846_12360</name>
</gene>
<organism evidence="1 2">
    <name type="scientific">Iodidimonas nitroreducens</name>
    <dbReference type="NCBI Taxonomy" id="1236968"/>
    <lineage>
        <taxon>Bacteria</taxon>
        <taxon>Pseudomonadati</taxon>
        <taxon>Pseudomonadota</taxon>
        <taxon>Alphaproteobacteria</taxon>
        <taxon>Iodidimonadales</taxon>
        <taxon>Iodidimonadaceae</taxon>
        <taxon>Iodidimonas</taxon>
    </lineage>
</organism>
<evidence type="ECO:0008006" key="3">
    <source>
        <dbReference type="Google" id="ProtNLM"/>
    </source>
</evidence>
<keyword evidence="2" id="KW-1185">Reference proteome</keyword>
<dbReference type="Proteomes" id="UP000324996">
    <property type="component" value="Unassembled WGS sequence"/>
</dbReference>
<proteinExistence type="predicted"/>
<dbReference type="AlphaFoldDB" id="A0A5A7N728"/>
<sequence>MDGNAVDLEDQLLAVAENQMNHGLMVELYRKQVGLMRVAIRGSGN</sequence>